<comment type="caution">
    <text evidence="3">The sequence shown here is derived from an EMBL/GenBank/DDBJ whole genome shotgun (WGS) entry which is preliminary data.</text>
</comment>
<dbReference type="Pfam" id="PF02470">
    <property type="entry name" value="MlaD"/>
    <property type="match status" value="1"/>
</dbReference>
<dbReference type="InterPro" id="IPR005693">
    <property type="entry name" value="Mce"/>
</dbReference>
<organism evidence="3 4">
    <name type="scientific">Nocardioides humilatus</name>
    <dbReference type="NCBI Taxonomy" id="2607660"/>
    <lineage>
        <taxon>Bacteria</taxon>
        <taxon>Bacillati</taxon>
        <taxon>Actinomycetota</taxon>
        <taxon>Actinomycetes</taxon>
        <taxon>Propionibacteriales</taxon>
        <taxon>Nocardioidaceae</taxon>
        <taxon>Nocardioides</taxon>
    </lineage>
</organism>
<name>A0A5B1LPE8_9ACTN</name>
<accession>A0A5B1LPE8</accession>
<reference evidence="3 4" key="1">
    <citation type="submission" date="2019-09" db="EMBL/GenBank/DDBJ databases">
        <title>Nocardioides panacisoli sp. nov., isolated from the soil of a ginseng field.</title>
        <authorList>
            <person name="Cho C."/>
        </authorList>
    </citation>
    <scope>NUCLEOTIDE SEQUENCE [LARGE SCALE GENOMIC DNA]</scope>
    <source>
        <strain evidence="3 4">BN130099</strain>
    </source>
</reference>
<evidence type="ECO:0000259" key="2">
    <source>
        <dbReference type="Pfam" id="PF02470"/>
    </source>
</evidence>
<dbReference type="NCBIfam" id="TIGR00996">
    <property type="entry name" value="Mtu_fam_mce"/>
    <property type="match status" value="1"/>
</dbReference>
<dbReference type="Proteomes" id="UP000325003">
    <property type="component" value="Unassembled WGS sequence"/>
</dbReference>
<keyword evidence="1" id="KW-1133">Transmembrane helix</keyword>
<proteinExistence type="predicted"/>
<dbReference type="RefSeq" id="WP_149727379.1">
    <property type="nucleotide sequence ID" value="NZ_VUJV01000001.1"/>
</dbReference>
<reference evidence="3 4" key="2">
    <citation type="submission" date="2019-09" db="EMBL/GenBank/DDBJ databases">
        <authorList>
            <person name="Jin C."/>
        </authorList>
    </citation>
    <scope>NUCLEOTIDE SEQUENCE [LARGE SCALE GENOMIC DNA]</scope>
    <source>
        <strain evidence="3 4">BN130099</strain>
    </source>
</reference>
<evidence type="ECO:0000256" key="1">
    <source>
        <dbReference type="SAM" id="Phobius"/>
    </source>
</evidence>
<dbReference type="GO" id="GO:0005576">
    <property type="term" value="C:extracellular region"/>
    <property type="evidence" value="ECO:0007669"/>
    <property type="project" value="TreeGrafter"/>
</dbReference>
<evidence type="ECO:0000313" key="3">
    <source>
        <dbReference type="EMBL" id="KAA1421918.1"/>
    </source>
</evidence>
<dbReference type="PANTHER" id="PTHR33371">
    <property type="entry name" value="INTERMEMBRANE PHOSPHOLIPID TRANSPORT SYSTEM BINDING PROTEIN MLAD-RELATED"/>
    <property type="match status" value="1"/>
</dbReference>
<dbReference type="EMBL" id="VUJV01000001">
    <property type="protein sequence ID" value="KAA1421918.1"/>
    <property type="molecule type" value="Genomic_DNA"/>
</dbReference>
<dbReference type="PANTHER" id="PTHR33371:SF16">
    <property type="entry name" value="MCE-FAMILY PROTEIN MCE3F"/>
    <property type="match status" value="1"/>
</dbReference>
<gene>
    <name evidence="3" type="ORF">F0U44_06530</name>
</gene>
<dbReference type="InterPro" id="IPR052336">
    <property type="entry name" value="MlaD_Phospholipid_Transporter"/>
</dbReference>
<feature type="transmembrane region" description="Helical" evidence="1">
    <location>
        <begin position="7"/>
        <end position="25"/>
    </location>
</feature>
<evidence type="ECO:0000313" key="4">
    <source>
        <dbReference type="Proteomes" id="UP000325003"/>
    </source>
</evidence>
<keyword evidence="1" id="KW-0812">Transmembrane</keyword>
<dbReference type="AlphaFoldDB" id="A0A5B1LPE8"/>
<feature type="domain" description="Mce/MlaD" evidence="2">
    <location>
        <begin position="38"/>
        <end position="113"/>
    </location>
</feature>
<keyword evidence="1" id="KW-0472">Membrane</keyword>
<sequence length="466" mass="49741">MISRQVKIQLVAFAMITACVLYYGATRYLGVGEIVHPPYRVEMQVSDPGGLYPRADVELLGTRVGRVDELKPGPGSGTTVVMLIDHDVEIPSDVAGAVAAKSAIGEGYVALTPRSEAPPLEDGDVIPLADTTSPIRLESLLGHLDALARSLPLRDLSTLLTESEAALNGIAPSVRRLIDGGQRLASSTLSNVEDLTSLIRDARLVLGTQVELGPETRQWAEQLAGLLDRLRDLDPTLLSLYDTGLRASTGVTNLLADSQPVLPVLLGNLVAVTEVAAQRIPGLRKTLVVFPWILENQVNSARYCDDYDAQTGEVEASTCHYDDNGEPIYTLHLSQQLDKLAGIPYLSCTEGYQDTRRFRPDGVAEDGGPAQTLAEEPNLRAHCASPPTDKVSPNVRGAQNVTTPAYARPGPGSDLREAPPLALYDPSTGLLTDGDAATRISGVRGKRPPQGPAGLAWLLTSLLEDS</sequence>
<protein>
    <submittedName>
        <fullName evidence="3">MCE family protein</fullName>
    </submittedName>
</protein>
<dbReference type="InterPro" id="IPR003399">
    <property type="entry name" value="Mce/MlaD"/>
</dbReference>
<keyword evidence="4" id="KW-1185">Reference proteome</keyword>
<dbReference type="PROSITE" id="PS51257">
    <property type="entry name" value="PROKAR_LIPOPROTEIN"/>
    <property type="match status" value="1"/>
</dbReference>